<dbReference type="PROSITE" id="PS50279">
    <property type="entry name" value="BPTI_KUNITZ_2"/>
    <property type="match status" value="1"/>
</dbReference>
<dbReference type="AlphaFoldDB" id="J9DMG5"/>
<dbReference type="InterPro" id="IPR053014">
    <property type="entry name" value="Cuticle_assoc_divergent"/>
</dbReference>
<proteinExistence type="predicted"/>
<dbReference type="InterPro" id="IPR002223">
    <property type="entry name" value="Kunitz_BPTI"/>
</dbReference>
<accession>J9DMG5</accession>
<dbReference type="InterPro" id="IPR036880">
    <property type="entry name" value="Kunitz_BPTI_sf"/>
</dbReference>
<protein>
    <recommendedName>
        <fullName evidence="1">BPTI/Kunitz inhibitor domain-containing protein</fullName>
    </recommendedName>
</protein>
<dbReference type="Gene3D" id="4.10.410.10">
    <property type="entry name" value="Pancreatic trypsin inhibitor Kunitz domain"/>
    <property type="match status" value="1"/>
</dbReference>
<gene>
    <name evidence="2" type="ORF">WUBG_18440</name>
</gene>
<organism evidence="2 3">
    <name type="scientific">Wuchereria bancrofti</name>
    <dbReference type="NCBI Taxonomy" id="6293"/>
    <lineage>
        <taxon>Eukaryota</taxon>
        <taxon>Metazoa</taxon>
        <taxon>Ecdysozoa</taxon>
        <taxon>Nematoda</taxon>
        <taxon>Chromadorea</taxon>
        <taxon>Rhabditida</taxon>
        <taxon>Spirurina</taxon>
        <taxon>Spiruromorpha</taxon>
        <taxon>Filarioidea</taxon>
        <taxon>Onchocercidae</taxon>
        <taxon>Wuchereria</taxon>
    </lineage>
</organism>
<feature type="non-terminal residue" evidence="2">
    <location>
        <position position="78"/>
    </location>
</feature>
<dbReference type="SMART" id="SM00131">
    <property type="entry name" value="KU"/>
    <property type="match status" value="1"/>
</dbReference>
<evidence type="ECO:0000259" key="1">
    <source>
        <dbReference type="PROSITE" id="PS50279"/>
    </source>
</evidence>
<dbReference type="EMBL" id="ADBV01021026">
    <property type="protein sequence ID" value="EJW70651.1"/>
    <property type="molecule type" value="Genomic_DNA"/>
</dbReference>
<dbReference type="GO" id="GO:0004867">
    <property type="term" value="F:serine-type endopeptidase inhibitor activity"/>
    <property type="evidence" value="ECO:0007669"/>
    <property type="project" value="InterPro"/>
</dbReference>
<dbReference type="CDD" id="cd22593">
    <property type="entry name" value="Kunitz_conkunitzin"/>
    <property type="match status" value="1"/>
</dbReference>
<feature type="domain" description="BPTI/Kunitz inhibitor" evidence="1">
    <location>
        <begin position="1"/>
        <end position="47"/>
    </location>
</feature>
<reference evidence="3" key="1">
    <citation type="submission" date="2012-08" db="EMBL/GenBank/DDBJ databases">
        <title>The Genome Sequence of Wuchereria bancrofti.</title>
        <authorList>
            <person name="Nutman T.B."/>
            <person name="Fink D.L."/>
            <person name="Russ C."/>
            <person name="Young S."/>
            <person name="Zeng Q."/>
            <person name="Koehrsen M."/>
            <person name="Alvarado L."/>
            <person name="Berlin A."/>
            <person name="Chapman S.B."/>
            <person name="Chen Z."/>
            <person name="Freedman E."/>
            <person name="Gellesch M."/>
            <person name="Goldberg J."/>
            <person name="Griggs A."/>
            <person name="Gujja S."/>
            <person name="Heilman E.R."/>
            <person name="Heiman D."/>
            <person name="Hepburn T."/>
            <person name="Howarth C."/>
            <person name="Jen D."/>
            <person name="Larson L."/>
            <person name="Lewis B."/>
            <person name="Mehta T."/>
            <person name="Park D."/>
            <person name="Pearson M."/>
            <person name="Roberts A."/>
            <person name="Saif S."/>
            <person name="Shea T."/>
            <person name="Shenoy N."/>
            <person name="Sisk P."/>
            <person name="Stolte C."/>
            <person name="Sykes S."/>
            <person name="Walk T."/>
            <person name="White J."/>
            <person name="Yandava C."/>
            <person name="Haas B."/>
            <person name="Henn M.R."/>
            <person name="Nusbaum C."/>
            <person name="Birren B."/>
        </authorList>
    </citation>
    <scope>NUCLEOTIDE SEQUENCE [LARGE SCALE GENOMIC DNA]</scope>
    <source>
        <strain evidence="3">NA</strain>
    </source>
</reference>
<name>J9DMG5_WUCBA</name>
<evidence type="ECO:0000313" key="2">
    <source>
        <dbReference type="EMBL" id="EJW70651.1"/>
    </source>
</evidence>
<dbReference type="Pfam" id="PF00014">
    <property type="entry name" value="Kunitz_BPTI"/>
    <property type="match status" value="1"/>
</dbReference>
<dbReference type="Proteomes" id="UP000004810">
    <property type="component" value="Unassembled WGS sequence"/>
</dbReference>
<comment type="caution">
    <text evidence="2">The sequence shown here is derived from an EMBL/GenBank/DDBJ whole genome shotgun (WGS) entry which is preliminary data.</text>
</comment>
<sequence>MTVGEGNEKLERYYYDAMTRVCRVFTYQGMKGNQNNFLSQAACQLRCRPLENPCIGQPATTTTGQILFCSAINKEVCP</sequence>
<dbReference type="PANTHER" id="PTHR46339">
    <property type="entry name" value="PROTEIN CBG15282-RELATED"/>
    <property type="match status" value="1"/>
</dbReference>
<dbReference type="SUPFAM" id="SSF57362">
    <property type="entry name" value="BPTI-like"/>
    <property type="match status" value="1"/>
</dbReference>
<evidence type="ECO:0000313" key="3">
    <source>
        <dbReference type="Proteomes" id="UP000004810"/>
    </source>
</evidence>